<gene>
    <name evidence="3" type="ORF">HZS55_06005</name>
</gene>
<dbReference type="InterPro" id="IPR017868">
    <property type="entry name" value="Filamin/ABP280_repeat-like"/>
</dbReference>
<dbReference type="KEGG" id="hrr:HZS55_06005"/>
<feature type="compositionally biased region" description="Low complexity" evidence="1">
    <location>
        <begin position="250"/>
        <end position="259"/>
    </location>
</feature>
<keyword evidence="2" id="KW-1133">Transmembrane helix</keyword>
<sequence length="318" mass="33891">MRLRPRLIALLIGVILVMIASAPVLGTNHFQISSEDAESVPERSFEFQDTTHQLDSVIQANSGDEITVSVGGPDEVYRVYIYNSEEQIVDSKRGDGNGTFTFELTDYEPGSYSVTVYQDGDYEAIEPLIVQGYDVTIDAPEQVTADDDMSLQISVEQTTAESTPHTVKAIIATDEDEVVVNATDSNRGYTAEVPGGTLDSGSYTVYGLVQGDNQAFGRNEGLGMSDRVSLSVQDVTDTPTVDSTEETETSESMSTPSQTVTATQPDTEATDTPTDSGEGAITPNEEQTETTTGSGPGFTGIAAAIGFVVAVALLVRRP</sequence>
<dbReference type="PROSITE" id="PS50194">
    <property type="entry name" value="FILAMIN_REPEAT"/>
    <property type="match status" value="1"/>
</dbReference>
<feature type="transmembrane region" description="Helical" evidence="2">
    <location>
        <begin position="297"/>
        <end position="315"/>
    </location>
</feature>
<evidence type="ECO:0000313" key="3">
    <source>
        <dbReference type="EMBL" id="QLH76883.1"/>
    </source>
</evidence>
<keyword evidence="4" id="KW-1185">Reference proteome</keyword>
<proteinExistence type="predicted"/>
<feature type="region of interest" description="Disordered" evidence="1">
    <location>
        <begin position="227"/>
        <end position="296"/>
    </location>
</feature>
<reference evidence="3 4" key="1">
    <citation type="submission" date="2020-07" db="EMBL/GenBank/DDBJ databases">
        <title>Halosimplex pelagicum sp. nov. and Halosimplex rubrum sp. nov., isolated from salted brown alga Laminaria, and emended description of the genus Halosimplex.</title>
        <authorList>
            <person name="Cui H."/>
        </authorList>
    </citation>
    <scope>NUCLEOTIDE SEQUENCE [LARGE SCALE GENOMIC DNA]</scope>
    <source>
        <strain evidence="3 4">R27</strain>
    </source>
</reference>
<name>A0A7D5NYZ2_9EURY</name>
<protein>
    <recommendedName>
        <fullName evidence="5">PGF-CTERM sorting domain-containing protein</fullName>
    </recommendedName>
</protein>
<organism evidence="3 4">
    <name type="scientific">Halosimplex rubrum</name>
    <dbReference type="NCBI Taxonomy" id="869889"/>
    <lineage>
        <taxon>Archaea</taxon>
        <taxon>Methanobacteriati</taxon>
        <taxon>Methanobacteriota</taxon>
        <taxon>Stenosarchaea group</taxon>
        <taxon>Halobacteria</taxon>
        <taxon>Halobacteriales</taxon>
        <taxon>Haloarculaceae</taxon>
        <taxon>Halosimplex</taxon>
    </lineage>
</organism>
<keyword evidence="2" id="KW-0472">Membrane</keyword>
<accession>A0A7D5NYZ2</accession>
<dbReference type="EMBL" id="CP058910">
    <property type="protein sequence ID" value="QLH76883.1"/>
    <property type="molecule type" value="Genomic_DNA"/>
</dbReference>
<evidence type="ECO:0000256" key="2">
    <source>
        <dbReference type="SAM" id="Phobius"/>
    </source>
</evidence>
<dbReference type="GeneID" id="56077398"/>
<evidence type="ECO:0000313" key="4">
    <source>
        <dbReference type="Proteomes" id="UP000509667"/>
    </source>
</evidence>
<feature type="compositionally biased region" description="Low complexity" evidence="1">
    <location>
        <begin position="231"/>
        <end position="242"/>
    </location>
</feature>
<dbReference type="RefSeq" id="WP_179910817.1">
    <property type="nucleotide sequence ID" value="NZ_CP058910.1"/>
</dbReference>
<dbReference type="Proteomes" id="UP000509667">
    <property type="component" value="Chromosome"/>
</dbReference>
<dbReference type="OrthoDB" id="206466at2157"/>
<dbReference type="AlphaFoldDB" id="A0A7D5NYZ2"/>
<keyword evidence="2" id="KW-0812">Transmembrane</keyword>
<evidence type="ECO:0008006" key="5">
    <source>
        <dbReference type="Google" id="ProtNLM"/>
    </source>
</evidence>
<evidence type="ECO:0000256" key="1">
    <source>
        <dbReference type="SAM" id="MobiDB-lite"/>
    </source>
</evidence>
<feature type="compositionally biased region" description="Polar residues" evidence="1">
    <location>
        <begin position="260"/>
        <end position="275"/>
    </location>
</feature>